<keyword evidence="2" id="KW-1185">Reference proteome</keyword>
<dbReference type="OrthoDB" id="177802at2"/>
<name>A0A4Q9DXG5_9BACL</name>
<dbReference type="RefSeq" id="WP_131012880.1">
    <property type="nucleotide sequence ID" value="NZ_SIRE01000005.1"/>
</dbReference>
<accession>A0A4Q9DXG5</accession>
<dbReference type="InterPro" id="IPR023296">
    <property type="entry name" value="Glyco_hydro_beta-prop_sf"/>
</dbReference>
<evidence type="ECO:0008006" key="3">
    <source>
        <dbReference type="Google" id="ProtNLM"/>
    </source>
</evidence>
<reference evidence="1 2" key="1">
    <citation type="submission" date="2019-02" db="EMBL/GenBank/DDBJ databases">
        <title>Paenibacillus sp. nov., isolated from surface-sterilized tissue of Thalictrum simplex L.</title>
        <authorList>
            <person name="Tuo L."/>
        </authorList>
    </citation>
    <scope>NUCLEOTIDE SEQUENCE [LARGE SCALE GENOMIC DNA]</scope>
    <source>
        <strain evidence="1 2">N2SHLJ1</strain>
    </source>
</reference>
<gene>
    <name evidence="1" type="ORF">EYB31_08635</name>
</gene>
<sequence>METMLFWDDWLLCSSFNVVRKTGKPVWIKEATLEDGLTEGTWNFPLVFQDEDDGLWKALYGGAVDFDPVRFHKNRYLRNQILLYAESADGIHWVKRDVSAAVSFSGKRYASNQVFGLAGHCDGGPVFYDTRETDPNRRLKYLFANDRKQKMAVSRDGIRWSVEETGLPEIKLDSPITCFYNENYDCYTLSRRVHNGDRRIALIETTDFHRFTEPAVVLHPEPSDPAMVQFYGMPVYKYERMYVGLLWHFHTYPGEIEYHKDFGPIDCSLAYSFNGRNFFKALHGPFIPRNERGEHGGGCIYVSTMLVDSEHRIRFYSGGSKTEHFQNQHMADAGLMLHTLRLDGFFYLESHAMKGSIMTRCVRFSGDTLKLNVRAPFGTVRVQLSDAQGAPKEGFSFADSVPFTGDALFHEPRWSSGRRPGELGGEYMHIEVELISAEIYAIRGDFEIGIGVK</sequence>
<dbReference type="AlphaFoldDB" id="A0A4Q9DXG5"/>
<dbReference type="SUPFAM" id="SSF75005">
    <property type="entry name" value="Arabinanase/levansucrase/invertase"/>
    <property type="match status" value="1"/>
</dbReference>
<proteinExistence type="predicted"/>
<protein>
    <recommendedName>
        <fullName evidence="3">Glycosyl hydrolase family 32 N-terminal domain-containing protein</fullName>
    </recommendedName>
</protein>
<evidence type="ECO:0000313" key="2">
    <source>
        <dbReference type="Proteomes" id="UP000293142"/>
    </source>
</evidence>
<dbReference type="Proteomes" id="UP000293142">
    <property type="component" value="Unassembled WGS sequence"/>
</dbReference>
<organism evidence="1 2">
    <name type="scientific">Paenibacillus thalictri</name>
    <dbReference type="NCBI Taxonomy" id="2527873"/>
    <lineage>
        <taxon>Bacteria</taxon>
        <taxon>Bacillati</taxon>
        <taxon>Bacillota</taxon>
        <taxon>Bacilli</taxon>
        <taxon>Bacillales</taxon>
        <taxon>Paenibacillaceae</taxon>
        <taxon>Paenibacillus</taxon>
    </lineage>
</organism>
<comment type="caution">
    <text evidence="1">The sequence shown here is derived from an EMBL/GenBank/DDBJ whole genome shotgun (WGS) entry which is preliminary data.</text>
</comment>
<dbReference type="EMBL" id="SIRE01000005">
    <property type="protein sequence ID" value="TBL80467.1"/>
    <property type="molecule type" value="Genomic_DNA"/>
</dbReference>
<evidence type="ECO:0000313" key="1">
    <source>
        <dbReference type="EMBL" id="TBL80467.1"/>
    </source>
</evidence>